<dbReference type="NCBIfam" id="NF040942">
    <property type="entry name" value="hypo_ExtJ"/>
    <property type="match status" value="1"/>
</dbReference>
<evidence type="ECO:0008006" key="4">
    <source>
        <dbReference type="Google" id="ProtNLM"/>
    </source>
</evidence>
<name>A0A177E6Q3_9BACT</name>
<dbReference type="Proteomes" id="UP000076964">
    <property type="component" value="Unassembled WGS sequence"/>
</dbReference>
<sequence>MRKKLMALIMAVSFMGVSSGSALAAKYCKGTVKEVDGKTMVIEIKGKCKCKVGDKVKIKPMKKKAIEGC</sequence>
<evidence type="ECO:0000313" key="3">
    <source>
        <dbReference type="Proteomes" id="UP000076964"/>
    </source>
</evidence>
<evidence type="ECO:0000256" key="1">
    <source>
        <dbReference type="SAM" id="SignalP"/>
    </source>
</evidence>
<evidence type="ECO:0000313" key="2">
    <source>
        <dbReference type="EMBL" id="OAG27627.1"/>
    </source>
</evidence>
<gene>
    <name evidence="2" type="ORF">TH606_05795</name>
</gene>
<protein>
    <recommendedName>
        <fullName evidence="4">DUF5666 domain-containing protein</fullName>
    </recommendedName>
</protein>
<dbReference type="Pfam" id="PF26622">
    <property type="entry name" value="DUF8199"/>
    <property type="match status" value="1"/>
</dbReference>
<dbReference type="EMBL" id="LSFI01000023">
    <property type="protein sequence ID" value="OAG27627.1"/>
    <property type="molecule type" value="Genomic_DNA"/>
</dbReference>
<proteinExistence type="predicted"/>
<organism evidence="2 3">
    <name type="scientific">Thermodesulfatator autotrophicus</name>
    <dbReference type="NCBI Taxonomy" id="1795632"/>
    <lineage>
        <taxon>Bacteria</taxon>
        <taxon>Pseudomonadati</taxon>
        <taxon>Thermodesulfobacteriota</taxon>
        <taxon>Thermodesulfobacteria</taxon>
        <taxon>Thermodesulfobacteriales</taxon>
        <taxon>Thermodesulfatatoraceae</taxon>
        <taxon>Thermodesulfatator</taxon>
    </lineage>
</organism>
<keyword evidence="3" id="KW-1185">Reference proteome</keyword>
<comment type="caution">
    <text evidence="2">The sequence shown here is derived from an EMBL/GenBank/DDBJ whole genome shotgun (WGS) entry which is preliminary data.</text>
</comment>
<keyword evidence="1" id="KW-0732">Signal</keyword>
<dbReference type="STRING" id="1795632.TH606_05795"/>
<reference evidence="2 3" key="1">
    <citation type="submission" date="2016-02" db="EMBL/GenBank/DDBJ databases">
        <title>Draft genome sequence of Thermodesulfatator sp. S606.</title>
        <authorList>
            <person name="Lai Q."/>
            <person name="Cao J."/>
            <person name="Dupont S."/>
            <person name="Shao Z."/>
            <person name="Jebbar M."/>
            <person name="Alain K."/>
        </authorList>
    </citation>
    <scope>NUCLEOTIDE SEQUENCE [LARGE SCALE GENOMIC DNA]</scope>
    <source>
        <strain evidence="2 3">S606</strain>
    </source>
</reference>
<dbReference type="AlphaFoldDB" id="A0A177E6Q3"/>
<accession>A0A177E6Q3</accession>
<dbReference type="RefSeq" id="WP_068541977.1">
    <property type="nucleotide sequence ID" value="NZ_LSFI01000023.1"/>
</dbReference>
<feature type="signal peptide" evidence="1">
    <location>
        <begin position="1"/>
        <end position="24"/>
    </location>
</feature>
<feature type="chain" id="PRO_5008060185" description="DUF5666 domain-containing protein" evidence="1">
    <location>
        <begin position="25"/>
        <end position="69"/>
    </location>
</feature>
<dbReference type="InterPro" id="IPR058512">
    <property type="entry name" value="DUF8199"/>
</dbReference>
<dbReference type="OrthoDB" id="9814293at2"/>